<dbReference type="PANTHER" id="PTHR34501:SF9">
    <property type="entry name" value="MAJOR OUTER MEMBRANE PROTEIN P.IA"/>
    <property type="match status" value="1"/>
</dbReference>
<feature type="signal peptide" evidence="11">
    <location>
        <begin position="1"/>
        <end position="23"/>
    </location>
</feature>
<comment type="subunit">
    <text evidence="2">Homotrimer.</text>
</comment>
<feature type="domain" description="Porin" evidence="12">
    <location>
        <begin position="10"/>
        <end position="349"/>
    </location>
</feature>
<dbReference type="GO" id="GO:0009279">
    <property type="term" value="C:cell outer membrane"/>
    <property type="evidence" value="ECO:0007669"/>
    <property type="project" value="UniProtKB-SubCell"/>
</dbReference>
<protein>
    <submittedName>
        <fullName evidence="13">Porin 41 (Por41)</fullName>
    </submittedName>
</protein>
<evidence type="ECO:0000313" key="13">
    <source>
        <dbReference type="EMBL" id="AGH96875.1"/>
    </source>
</evidence>
<evidence type="ECO:0000256" key="3">
    <source>
        <dbReference type="ARBA" id="ARBA00022448"/>
    </source>
</evidence>
<dbReference type="RefSeq" id="WP_015466441.1">
    <property type="nucleotide sequence ID" value="NC_020812.1"/>
</dbReference>
<evidence type="ECO:0000256" key="5">
    <source>
        <dbReference type="ARBA" id="ARBA00022692"/>
    </source>
</evidence>
<name>M4VEF6_9BACT</name>
<feature type="chain" id="PRO_5004060259" evidence="11">
    <location>
        <begin position="24"/>
        <end position="368"/>
    </location>
</feature>
<evidence type="ECO:0000256" key="7">
    <source>
        <dbReference type="ARBA" id="ARBA00023065"/>
    </source>
</evidence>
<dbReference type="Proteomes" id="UP000011932">
    <property type="component" value="Chromosome"/>
</dbReference>
<keyword evidence="10" id="KW-0998">Cell outer membrane</keyword>
<dbReference type="Pfam" id="PF13609">
    <property type="entry name" value="Porin_4"/>
    <property type="match status" value="1"/>
</dbReference>
<evidence type="ECO:0000256" key="10">
    <source>
        <dbReference type="ARBA" id="ARBA00023237"/>
    </source>
</evidence>
<dbReference type="AlphaFoldDB" id="M4VEF6"/>
<proteinExistence type="predicted"/>
<keyword evidence="5" id="KW-0812">Transmembrane</keyword>
<reference evidence="13 14" key="1">
    <citation type="journal article" date="2013" name="ISME J.">
        <title>By their genes ye shall know them: genomic signatures of predatory bacteria.</title>
        <authorList>
            <person name="Pasternak Z."/>
            <person name="Pietrokovski S."/>
            <person name="Rotem O."/>
            <person name="Gophna U."/>
            <person name="Lurie-Weinberger M.N."/>
            <person name="Jurkevitch E."/>
        </authorList>
    </citation>
    <scope>NUCLEOTIDE SEQUENCE [LARGE SCALE GENOMIC DNA]</scope>
    <source>
        <strain evidence="13">EPB</strain>
    </source>
</reference>
<keyword evidence="6 11" id="KW-0732">Signal</keyword>
<evidence type="ECO:0000259" key="12">
    <source>
        <dbReference type="Pfam" id="PF13609"/>
    </source>
</evidence>
<sequence>MKNILMMTVAVGALAFAAAPAMAQDGGVDLSIAGHMKGYVTWNDQDEAAGQPDARSVDILRETEIHFTGETTLDNGLTVGFHTELEDDLGDGFATEESYAYFAGNWGRVNFGAEDGAGYLLQVAAPSADSNVDGIRQYISAFNTTVAGVAAGATGALDYDMAPTAAADKITYISPNFNGFQAGVSYTPDVEDVAGTALGSRSLGVSTDDVADALGQAYEGAVRYEGNFDAFRLAVGAGYAQVEVEQETAASDDVQTWNVGANVGFGAFNVGAVYFDGENTAGTKDADTDGFVVGVDYTTGPFVIGASYYNADDIDGVANVDAERYSGGVTYNYGPGMSFRGSVHHVQYDQVGGDVDGTSLLLGTQINF</sequence>
<keyword evidence="8" id="KW-0626">Porin</keyword>
<keyword evidence="4" id="KW-1134">Transmembrane beta strand</keyword>
<evidence type="ECO:0000256" key="6">
    <source>
        <dbReference type="ARBA" id="ARBA00022729"/>
    </source>
</evidence>
<evidence type="ECO:0000256" key="2">
    <source>
        <dbReference type="ARBA" id="ARBA00011233"/>
    </source>
</evidence>
<dbReference type="OrthoDB" id="6758483at2"/>
<dbReference type="InterPro" id="IPR050298">
    <property type="entry name" value="Gram-neg_bact_OMP"/>
</dbReference>
<gene>
    <name evidence="13" type="ORF">A11S_37</name>
</gene>
<evidence type="ECO:0000313" key="14">
    <source>
        <dbReference type="Proteomes" id="UP000011932"/>
    </source>
</evidence>
<dbReference type="KEGG" id="man:A11S_37"/>
<comment type="subcellular location">
    <subcellularLocation>
        <location evidence="1">Cell outer membrane</location>
        <topology evidence="1">Multi-pass membrane protein</topology>
    </subcellularLocation>
</comment>
<evidence type="ECO:0000256" key="9">
    <source>
        <dbReference type="ARBA" id="ARBA00023136"/>
    </source>
</evidence>
<organism evidence="13 14">
    <name type="scientific">Micavibrio aeruginosavorus EPB</name>
    <dbReference type="NCBI Taxonomy" id="349215"/>
    <lineage>
        <taxon>Bacteria</taxon>
        <taxon>Pseudomonadati</taxon>
        <taxon>Bdellovibrionota</taxon>
        <taxon>Bdellovibrionia</taxon>
        <taxon>Bdellovibrionales</taxon>
        <taxon>Pseudobdellovibrionaceae</taxon>
        <taxon>Micavibrio</taxon>
    </lineage>
</organism>
<dbReference type="PATRIC" id="fig|349215.9.peg.37"/>
<dbReference type="PANTHER" id="PTHR34501">
    <property type="entry name" value="PROTEIN YDDL-RELATED"/>
    <property type="match status" value="1"/>
</dbReference>
<dbReference type="GO" id="GO:0006811">
    <property type="term" value="P:monoatomic ion transport"/>
    <property type="evidence" value="ECO:0007669"/>
    <property type="project" value="UniProtKB-KW"/>
</dbReference>
<dbReference type="HOGENOM" id="CLU_062803_0_0_5"/>
<dbReference type="GO" id="GO:0015288">
    <property type="term" value="F:porin activity"/>
    <property type="evidence" value="ECO:0007669"/>
    <property type="project" value="UniProtKB-KW"/>
</dbReference>
<dbReference type="STRING" id="349215.A11S_37"/>
<dbReference type="InterPro" id="IPR023614">
    <property type="entry name" value="Porin_dom_sf"/>
</dbReference>
<keyword evidence="7" id="KW-0406">Ion transport</keyword>
<evidence type="ECO:0000256" key="8">
    <source>
        <dbReference type="ARBA" id="ARBA00023114"/>
    </source>
</evidence>
<dbReference type="EMBL" id="CP003538">
    <property type="protein sequence ID" value="AGH96875.1"/>
    <property type="molecule type" value="Genomic_DNA"/>
</dbReference>
<dbReference type="GO" id="GO:0046930">
    <property type="term" value="C:pore complex"/>
    <property type="evidence" value="ECO:0007669"/>
    <property type="project" value="UniProtKB-KW"/>
</dbReference>
<dbReference type="SUPFAM" id="SSF56935">
    <property type="entry name" value="Porins"/>
    <property type="match status" value="1"/>
</dbReference>
<keyword evidence="9" id="KW-0472">Membrane</keyword>
<dbReference type="InterPro" id="IPR033900">
    <property type="entry name" value="Gram_neg_porin_domain"/>
</dbReference>
<evidence type="ECO:0000256" key="4">
    <source>
        <dbReference type="ARBA" id="ARBA00022452"/>
    </source>
</evidence>
<dbReference type="Gene3D" id="2.40.160.10">
    <property type="entry name" value="Porin"/>
    <property type="match status" value="1"/>
</dbReference>
<accession>M4VEF6</accession>
<keyword evidence="3" id="KW-0813">Transport</keyword>
<evidence type="ECO:0000256" key="1">
    <source>
        <dbReference type="ARBA" id="ARBA00004571"/>
    </source>
</evidence>
<evidence type="ECO:0000256" key="11">
    <source>
        <dbReference type="SAM" id="SignalP"/>
    </source>
</evidence>